<evidence type="ECO:0000313" key="1">
    <source>
        <dbReference type="EMBL" id="DAF42818.1"/>
    </source>
</evidence>
<organism evidence="1">
    <name type="scientific">Siphoviridae sp. ctHip2</name>
    <dbReference type="NCBI Taxonomy" id="2827830"/>
    <lineage>
        <taxon>Viruses</taxon>
        <taxon>Duplodnaviria</taxon>
        <taxon>Heunggongvirae</taxon>
        <taxon>Uroviricota</taxon>
        <taxon>Caudoviricetes</taxon>
    </lineage>
</organism>
<proteinExistence type="predicted"/>
<sequence>MNNENERVMKITLFLLTFLENFNTMNIGKYI</sequence>
<reference evidence="1" key="1">
    <citation type="journal article" date="2021" name="Proc. Natl. Acad. Sci. U.S.A.">
        <title>A Catalog of Tens of Thousands of Viruses from Human Metagenomes Reveals Hidden Associations with Chronic Diseases.</title>
        <authorList>
            <person name="Tisza M.J."/>
            <person name="Buck C.B."/>
        </authorList>
    </citation>
    <scope>NUCLEOTIDE SEQUENCE</scope>
    <source>
        <strain evidence="1">CtHip2</strain>
    </source>
</reference>
<dbReference type="EMBL" id="BK032497">
    <property type="protein sequence ID" value="DAF42818.1"/>
    <property type="molecule type" value="Genomic_DNA"/>
</dbReference>
<name>A0A8S5RWL1_9CAUD</name>
<accession>A0A8S5RWL1</accession>
<protein>
    <submittedName>
        <fullName evidence="1">Uncharacterized protein</fullName>
    </submittedName>
</protein>